<dbReference type="Proteomes" id="UP000297777">
    <property type="component" value="Unassembled WGS sequence"/>
</dbReference>
<proteinExistence type="predicted"/>
<gene>
    <name evidence="1" type="ORF">BTUL_0114g00380</name>
</gene>
<evidence type="ECO:0000313" key="2">
    <source>
        <dbReference type="Proteomes" id="UP000297777"/>
    </source>
</evidence>
<accession>A0A4Z1EIG8</accession>
<name>A0A4Z1EIG8_9HELO</name>
<keyword evidence="2" id="KW-1185">Reference proteome</keyword>
<protein>
    <submittedName>
        <fullName evidence="1">Uncharacterized protein</fullName>
    </submittedName>
</protein>
<dbReference type="AlphaFoldDB" id="A0A4Z1EIG8"/>
<sequence>MDYLHILHNREDCGNWLTFQSCIASSHTGTVLIQRTECRLGGESRMKGWHGIWGQKTVESTRSGSFHAEDNETTAWFAMD</sequence>
<dbReference type="EMBL" id="PQXH01000114">
    <property type="protein sequence ID" value="TGO11260.1"/>
    <property type="molecule type" value="Genomic_DNA"/>
</dbReference>
<reference evidence="1 2" key="1">
    <citation type="submission" date="2017-12" db="EMBL/GenBank/DDBJ databases">
        <title>Comparative genomics of Botrytis spp.</title>
        <authorList>
            <person name="Valero-Jimenez C.A."/>
            <person name="Tapia P."/>
            <person name="Veloso J."/>
            <person name="Silva-Moreno E."/>
            <person name="Staats M."/>
            <person name="Valdes J.H."/>
            <person name="Van Kan J.A.L."/>
        </authorList>
    </citation>
    <scope>NUCLEOTIDE SEQUENCE [LARGE SCALE GENOMIC DNA]</scope>
    <source>
        <strain evidence="1 2">Bt9001</strain>
    </source>
</reference>
<comment type="caution">
    <text evidence="1">The sequence shown here is derived from an EMBL/GenBank/DDBJ whole genome shotgun (WGS) entry which is preliminary data.</text>
</comment>
<organism evidence="1 2">
    <name type="scientific">Botrytis tulipae</name>
    <dbReference type="NCBI Taxonomy" id="87230"/>
    <lineage>
        <taxon>Eukaryota</taxon>
        <taxon>Fungi</taxon>
        <taxon>Dikarya</taxon>
        <taxon>Ascomycota</taxon>
        <taxon>Pezizomycotina</taxon>
        <taxon>Leotiomycetes</taxon>
        <taxon>Helotiales</taxon>
        <taxon>Sclerotiniaceae</taxon>
        <taxon>Botrytis</taxon>
    </lineage>
</organism>
<evidence type="ECO:0000313" key="1">
    <source>
        <dbReference type="EMBL" id="TGO11260.1"/>
    </source>
</evidence>